<comment type="caution">
    <text evidence="1">The sequence shown here is derived from an EMBL/GenBank/DDBJ whole genome shotgun (WGS) entry which is preliminary data.</text>
</comment>
<gene>
    <name evidence="1" type="ORF">ACFR9T_03175</name>
</gene>
<proteinExistence type="predicted"/>
<name>A0ABD6BYB5_9EURY</name>
<dbReference type="InterPro" id="IPR015947">
    <property type="entry name" value="PUA-like_sf"/>
</dbReference>
<dbReference type="Proteomes" id="UP001597185">
    <property type="component" value="Unassembled WGS sequence"/>
</dbReference>
<dbReference type="SUPFAM" id="SSF88697">
    <property type="entry name" value="PUA domain-like"/>
    <property type="match status" value="1"/>
</dbReference>
<sequence>MSENDQTDSADPGDLLPNDHVKQAAVNGEVTQLHRGNQYGEVGDTFEVDGVTFELTEVTERTLGDMTDADAKREGSPSLDAYKERMVRAHGGSFEWNDDADVVRHRFERVV</sequence>
<dbReference type="RefSeq" id="WP_256417420.1">
    <property type="nucleotide sequence ID" value="NZ_JANHDL010000002.1"/>
</dbReference>
<dbReference type="AlphaFoldDB" id="A0ABD6BYB5"/>
<evidence type="ECO:0000313" key="2">
    <source>
        <dbReference type="Proteomes" id="UP001597185"/>
    </source>
</evidence>
<reference evidence="1 2" key="1">
    <citation type="journal article" date="2019" name="Int. J. Syst. Evol. Microbiol.">
        <title>The Global Catalogue of Microorganisms (GCM) 10K type strain sequencing project: providing services to taxonomists for standard genome sequencing and annotation.</title>
        <authorList>
            <consortium name="The Broad Institute Genomics Platform"/>
            <consortium name="The Broad Institute Genome Sequencing Center for Infectious Disease"/>
            <person name="Wu L."/>
            <person name="Ma J."/>
        </authorList>
    </citation>
    <scope>NUCLEOTIDE SEQUENCE [LARGE SCALE GENOMIC DNA]</scope>
    <source>
        <strain evidence="1 2">CGMCC 1.12689</strain>
    </source>
</reference>
<dbReference type="EMBL" id="JBHUDB010000001">
    <property type="protein sequence ID" value="MFD1569599.1"/>
    <property type="molecule type" value="Genomic_DNA"/>
</dbReference>
<accession>A0ABD6BYB5</accession>
<dbReference type="CDD" id="cd06552">
    <property type="entry name" value="ASCH_yqfb_like"/>
    <property type="match status" value="1"/>
</dbReference>
<protein>
    <submittedName>
        <fullName evidence="1">ASCH domain-containing protein</fullName>
    </submittedName>
</protein>
<evidence type="ECO:0000313" key="1">
    <source>
        <dbReference type="EMBL" id="MFD1569599.1"/>
    </source>
</evidence>
<keyword evidence="2" id="KW-1185">Reference proteome</keyword>
<organism evidence="1 2">
    <name type="scientific">Halorubrum laminariae</name>
    <dbReference type="NCBI Taxonomy" id="1433523"/>
    <lineage>
        <taxon>Archaea</taxon>
        <taxon>Methanobacteriati</taxon>
        <taxon>Methanobacteriota</taxon>
        <taxon>Stenosarchaea group</taxon>
        <taxon>Halobacteria</taxon>
        <taxon>Halobacteriales</taxon>
        <taxon>Haloferacaceae</taxon>
        <taxon>Halorubrum</taxon>
    </lineage>
</organism>